<keyword evidence="2" id="KW-0812">Transmembrane</keyword>
<comment type="similarity">
    <text evidence="1 2">Belongs to the outer membrane factor (OMF) (TC 1.B.17) family.</text>
</comment>
<dbReference type="GO" id="GO:0015562">
    <property type="term" value="F:efflux transmembrane transporter activity"/>
    <property type="evidence" value="ECO:0007669"/>
    <property type="project" value="InterPro"/>
</dbReference>
<accession>A0A420FZW4</accession>
<sequence length="481" mass="52194">MQRRTQEPAHAGRVARAALAGLLMVLAGCSMAPRYERPPAPVPQAFPVSAADNHVSSDSTAQDLDDWRVYFTDPALNHLIEMALANNRDLRTATLRIQEARALYGIQFAERLPSVDATASYNRGRTVDSSLGENVVASQYRAALGVSAFELDVFGRVKSLSDAALAEYLASVEAQRAVQISLIAEVASAYVAERALYDQEQLARRTLAAREGIYALTKRRYGAGMSTAIELRTAQMLVDSARASLAALARERTQAASSLQLLLGDFTVDLQRSAPVLDDLTMMPVAAGLSSDLLTRRPDMREAEQRLKAANANIGAARAAFFPSLRITTEVGSVSDGFSRLFAGGSGVWSFAPQLTLPIFSGGRNRANLDLATVRKDIAITGYEKTIQTAFREVADALAARDQIDAQVDAQKGVYEADNERMRLAQRRYTSGVATYLELLDAQRSLFESGQELIRLKQLRLTNAIALYRALGGGWAKEGSA</sequence>
<dbReference type="Proteomes" id="UP000283709">
    <property type="component" value="Unassembled WGS sequence"/>
</dbReference>
<evidence type="ECO:0000313" key="3">
    <source>
        <dbReference type="EMBL" id="RKF38468.1"/>
    </source>
</evidence>
<dbReference type="AlphaFoldDB" id="A0A420FZW4"/>
<protein>
    <submittedName>
        <fullName evidence="3">Multidrug transporter</fullName>
    </submittedName>
</protein>
<dbReference type="PANTHER" id="PTHR30203">
    <property type="entry name" value="OUTER MEMBRANE CATION EFFLUX PROTEIN"/>
    <property type="match status" value="1"/>
</dbReference>
<evidence type="ECO:0000256" key="2">
    <source>
        <dbReference type="RuleBase" id="RU362097"/>
    </source>
</evidence>
<evidence type="ECO:0000313" key="4">
    <source>
        <dbReference type="Proteomes" id="UP000283709"/>
    </source>
</evidence>
<dbReference type="EMBL" id="MCAS01000034">
    <property type="protein sequence ID" value="RKF38468.1"/>
    <property type="molecule type" value="Genomic_DNA"/>
</dbReference>
<gene>
    <name evidence="3" type="ORF">BCY88_08200</name>
</gene>
<dbReference type="PANTHER" id="PTHR30203:SF32">
    <property type="entry name" value="CATION EFFLUX SYSTEM PROTEIN CUSC"/>
    <property type="match status" value="1"/>
</dbReference>
<evidence type="ECO:0000256" key="1">
    <source>
        <dbReference type="ARBA" id="ARBA00007613"/>
    </source>
</evidence>
<dbReference type="SUPFAM" id="SSF56954">
    <property type="entry name" value="Outer membrane efflux proteins (OEP)"/>
    <property type="match status" value="1"/>
</dbReference>
<dbReference type="GO" id="GO:0005886">
    <property type="term" value="C:plasma membrane"/>
    <property type="evidence" value="ECO:0007669"/>
    <property type="project" value="UniProtKB-SubCell"/>
</dbReference>
<keyword evidence="2" id="KW-0472">Membrane</keyword>
<keyword evidence="2" id="KW-0449">Lipoprotein</keyword>
<organism evidence="3 4">
    <name type="scientific">Paraburkholderia fungorum</name>
    <dbReference type="NCBI Taxonomy" id="134537"/>
    <lineage>
        <taxon>Bacteria</taxon>
        <taxon>Pseudomonadati</taxon>
        <taxon>Pseudomonadota</taxon>
        <taxon>Betaproteobacteria</taxon>
        <taxon>Burkholderiales</taxon>
        <taxon>Burkholderiaceae</taxon>
        <taxon>Paraburkholderia</taxon>
    </lineage>
</organism>
<dbReference type="PROSITE" id="PS51257">
    <property type="entry name" value="PROKAR_LIPOPROTEIN"/>
    <property type="match status" value="1"/>
</dbReference>
<name>A0A420FZW4_9BURK</name>
<comment type="caution">
    <text evidence="3">The sequence shown here is derived from an EMBL/GenBank/DDBJ whole genome shotgun (WGS) entry which is preliminary data.</text>
</comment>
<dbReference type="Gene3D" id="2.20.200.10">
    <property type="entry name" value="Outer membrane efflux proteins (OEP)"/>
    <property type="match status" value="1"/>
</dbReference>
<dbReference type="NCBIfam" id="TIGR01845">
    <property type="entry name" value="outer_NodT"/>
    <property type="match status" value="1"/>
</dbReference>
<comment type="subcellular location">
    <subcellularLocation>
        <location evidence="2">Cell membrane</location>
        <topology evidence="2">Lipid-anchor</topology>
    </subcellularLocation>
</comment>
<dbReference type="InterPro" id="IPR010131">
    <property type="entry name" value="MdtP/NodT-like"/>
</dbReference>
<dbReference type="OrthoDB" id="9770517at2"/>
<keyword evidence="2" id="KW-0564">Palmitate</keyword>
<reference evidence="3 4" key="1">
    <citation type="submission" date="2016-07" db="EMBL/GenBank/DDBJ databases">
        <title>Genome analysis of Burkholderia fungorum ES3-20.</title>
        <authorList>
            <person name="Xu D."/>
            <person name="Yao R."/>
            <person name="Zheng S."/>
        </authorList>
    </citation>
    <scope>NUCLEOTIDE SEQUENCE [LARGE SCALE GENOMIC DNA]</scope>
    <source>
        <strain evidence="3 4">ES3-20</strain>
    </source>
</reference>
<dbReference type="Pfam" id="PF02321">
    <property type="entry name" value="OEP"/>
    <property type="match status" value="2"/>
</dbReference>
<proteinExistence type="inferred from homology"/>
<keyword evidence="2" id="KW-1134">Transmembrane beta strand</keyword>
<dbReference type="InterPro" id="IPR003423">
    <property type="entry name" value="OMP_efflux"/>
</dbReference>
<dbReference type="Gene3D" id="1.20.1600.10">
    <property type="entry name" value="Outer membrane efflux proteins (OEP)"/>
    <property type="match status" value="1"/>
</dbReference>